<dbReference type="SUPFAM" id="SSF54928">
    <property type="entry name" value="RNA-binding domain, RBD"/>
    <property type="match status" value="1"/>
</dbReference>
<dbReference type="Pfam" id="PF26250">
    <property type="entry name" value="RRM_RdRP1_2"/>
    <property type="match status" value="1"/>
</dbReference>
<dbReference type="PANTHER" id="PTHR23079:SF5">
    <property type="entry name" value="RNA-DEPENDENT RNA POLYMERASE 2"/>
    <property type="match status" value="1"/>
</dbReference>
<evidence type="ECO:0000313" key="12">
    <source>
        <dbReference type="Proteomes" id="UP000224567"/>
    </source>
</evidence>
<dbReference type="Pfam" id="PF26252">
    <property type="entry name" value="RdRP_helical"/>
    <property type="match status" value="1"/>
</dbReference>
<proteinExistence type="inferred from homology"/>
<keyword evidence="6 9" id="KW-0943">RNA-mediated gene silencing</keyword>
<evidence type="ECO:0000259" key="10">
    <source>
        <dbReference type="PROSITE" id="PS50102"/>
    </source>
</evidence>
<keyword evidence="2 9" id="KW-0696">RNA-directed RNA polymerase</keyword>
<evidence type="ECO:0000256" key="3">
    <source>
        <dbReference type="ARBA" id="ARBA00022679"/>
    </source>
</evidence>
<dbReference type="InterPro" id="IPR000504">
    <property type="entry name" value="RRM_dom"/>
</dbReference>
<organism evidence="11 12">
    <name type="scientific">Capsicum baccatum</name>
    <name type="common">Peruvian pepper</name>
    <dbReference type="NCBI Taxonomy" id="33114"/>
    <lineage>
        <taxon>Eukaryota</taxon>
        <taxon>Viridiplantae</taxon>
        <taxon>Streptophyta</taxon>
        <taxon>Embryophyta</taxon>
        <taxon>Tracheophyta</taxon>
        <taxon>Spermatophyta</taxon>
        <taxon>Magnoliopsida</taxon>
        <taxon>eudicotyledons</taxon>
        <taxon>Gunneridae</taxon>
        <taxon>Pentapetalae</taxon>
        <taxon>asterids</taxon>
        <taxon>lamiids</taxon>
        <taxon>Solanales</taxon>
        <taxon>Solanaceae</taxon>
        <taxon>Solanoideae</taxon>
        <taxon>Capsiceae</taxon>
        <taxon>Capsicum</taxon>
    </lineage>
</organism>
<keyword evidence="3 9" id="KW-0808">Transferase</keyword>
<dbReference type="InterPro" id="IPR058751">
    <property type="entry name" value="RDRP_helical"/>
</dbReference>
<comment type="similarity">
    <text evidence="1 9">Belongs to the RdRP family.</text>
</comment>
<dbReference type="InterPro" id="IPR057590">
    <property type="entry name" value="PH_RDR1/2-like"/>
</dbReference>
<dbReference type="InterPro" id="IPR007855">
    <property type="entry name" value="RDRP"/>
</dbReference>
<evidence type="ECO:0000256" key="7">
    <source>
        <dbReference type="ARBA" id="ARBA00048744"/>
    </source>
</evidence>
<dbReference type="InterPro" id="IPR057596">
    <property type="entry name" value="RDRP_core"/>
</dbReference>
<evidence type="ECO:0000256" key="9">
    <source>
        <dbReference type="RuleBase" id="RU363098"/>
    </source>
</evidence>
<dbReference type="InterPro" id="IPR012677">
    <property type="entry name" value="Nucleotide-bd_a/b_plait_sf"/>
</dbReference>
<dbReference type="InterPro" id="IPR058763">
    <property type="entry name" value="RRM_RDR1/2-like"/>
</dbReference>
<evidence type="ECO:0000256" key="5">
    <source>
        <dbReference type="ARBA" id="ARBA00022884"/>
    </source>
</evidence>
<reference evidence="11 12" key="1">
    <citation type="journal article" date="2017" name="Genome Biol.">
        <title>New reference genome sequences of hot pepper reveal the massive evolution of plant disease-resistance genes by retroduplication.</title>
        <authorList>
            <person name="Kim S."/>
            <person name="Park J."/>
            <person name="Yeom S.I."/>
            <person name="Kim Y.M."/>
            <person name="Seo E."/>
            <person name="Kim K.T."/>
            <person name="Kim M.S."/>
            <person name="Lee J.M."/>
            <person name="Cheong K."/>
            <person name="Shin H.S."/>
            <person name="Kim S.B."/>
            <person name="Han K."/>
            <person name="Lee J."/>
            <person name="Park M."/>
            <person name="Lee H.A."/>
            <person name="Lee H.Y."/>
            <person name="Lee Y."/>
            <person name="Oh S."/>
            <person name="Lee J.H."/>
            <person name="Choi E."/>
            <person name="Choi E."/>
            <person name="Lee S.E."/>
            <person name="Jeon J."/>
            <person name="Kim H."/>
            <person name="Choi G."/>
            <person name="Song H."/>
            <person name="Lee J."/>
            <person name="Lee S.C."/>
            <person name="Kwon J.K."/>
            <person name="Lee H.Y."/>
            <person name="Koo N."/>
            <person name="Hong Y."/>
            <person name="Kim R.W."/>
            <person name="Kang W.H."/>
            <person name="Huh J.H."/>
            <person name="Kang B.C."/>
            <person name="Yang T.J."/>
            <person name="Lee Y.H."/>
            <person name="Bennetzen J.L."/>
            <person name="Choi D."/>
        </authorList>
    </citation>
    <scope>NUCLEOTIDE SEQUENCE [LARGE SCALE GENOMIC DNA]</scope>
    <source>
        <strain evidence="12">cv. PBC81</strain>
    </source>
</reference>
<evidence type="ECO:0000256" key="2">
    <source>
        <dbReference type="ARBA" id="ARBA00022484"/>
    </source>
</evidence>
<dbReference type="InterPro" id="IPR035979">
    <property type="entry name" value="RBD_domain_sf"/>
</dbReference>
<keyword evidence="4 9" id="KW-0548">Nucleotidyltransferase</keyword>
<comment type="caution">
    <text evidence="11">The sequence shown here is derived from an EMBL/GenBank/DDBJ whole genome shotgun (WGS) entry which is preliminary data.</text>
</comment>
<dbReference type="PROSITE" id="PS50102">
    <property type="entry name" value="RRM"/>
    <property type="match status" value="1"/>
</dbReference>
<dbReference type="GO" id="GO:0003723">
    <property type="term" value="F:RNA binding"/>
    <property type="evidence" value="ECO:0007669"/>
    <property type="project" value="UniProtKB-UniRule"/>
</dbReference>
<evidence type="ECO:0000256" key="8">
    <source>
        <dbReference type="PROSITE-ProRule" id="PRU00176"/>
    </source>
</evidence>
<comment type="function">
    <text evidence="9">Probably involved in the RNA silencing pathway and required for the generation of small interfering RNAs (siRNAs).</text>
</comment>
<evidence type="ECO:0000256" key="1">
    <source>
        <dbReference type="ARBA" id="ARBA00005762"/>
    </source>
</evidence>
<dbReference type="OrthoDB" id="6513042at2759"/>
<feature type="domain" description="RRM" evidence="10">
    <location>
        <begin position="10"/>
        <end position="93"/>
    </location>
</feature>
<sequence length="1130" mass="128241">MGVVEKRVTATVRVSNIPKSATAKDLFNFFDSKIGKGSVFACDIFSEHKNWKSRGNGRVQFETLQQKSQSLSLAEQGNLNFKGYQLNLVSSFDDIIARPVDPECRFEGGALNVGVLVDSEVMEVLEKWEGVKMLVMPERKSVEFWVGYEGECYRLEVQFGDVAETCICALEDKKSALLLKLKYAPKLYQRVSGPAVASKFSADRYHICKEDYEFLWVRTTDFSGIKSIGCSSSLCWELEDGLLSSDLLSSLPYYNNYVRDLYLDKVGDVYSASEFVPLVNFPSDLNLPYEILFQLNSLVHTQKISLGAIDRDLIEVLSKLELDTAMMILQKMHKLQSTCFEPVIFIKTRLHVLGKNNKNQPSLSYSRLVNHNMMSVHRVLVTPSKIYCVGPELETSNYIVKNFASHASDFLRVTFVEEDWGKLSPNAVSMSVEQGIFAKPYRTKIYHRILSILREGIVIGTKRFLFLAFSASQLRSNSVWMFASNEHVKAEDIREWMGCFNKIRSISKCAARMGQLFSTSFQTMEVPSGQVEILPDIEVTSDGVSYCFSDGIGKISQTFARQVAQKCGLNHTPSAFQIRYGGYKGVIAVDCNSYRKLSLRGSMLKFESKNRMLNITKWSDAMPCYLNREIVVLLSTLGVEDKALEDLLDNHLHLLGKMLTTNEAALDVLESMGGGDVKKILMRMLHQGYAPNLEPYLSMMLQSHFENQLSDLRSRCRIFIPKGRVLVGCLDETGILNYGQVYARITMTKAEIQNGQQNFFQKVDETTAVVRGKVVVTKNPCLHPGDVRVLEAVYEVALEHKGWVDCIIFPQKGERPHPNECSGGDLDGDLYFISWDKSLIPPQTVTPMDYTGRRPRIMDHEVTLEEIQRFFVDYMISDTLGAISTAHLVHADREPDKALNPKCLQLATLHSMAVDFAKTGAAAEMPRFLKPREFPDFMERWDKPMYISEGVLGKLYRGIVKAFPRKNTDDLCTVTAIQDAYDHDLLVEGYEAYIETAKSQKGMYLDKMSCLLNYYEAEKEVEILTGNLRQKSVYLQRDNRRYFELKDRILVSAKSLHKEVKGWFNGCCKEEEHQKLASAWYHVTYHPDYCQGSANCLGFPWVVGDVLLNIKLHNTRKNLPLVSNHENNPC</sequence>
<gene>
    <name evidence="11" type="ORF">CQW23_30576</name>
</gene>
<accession>A0A2G2V9Z4</accession>
<reference evidence="12" key="2">
    <citation type="journal article" date="2017" name="J. Anim. Genet.">
        <title>Multiple reference genome sequences of hot pepper reveal the massive evolution of plant disease resistance genes by retroduplication.</title>
        <authorList>
            <person name="Kim S."/>
            <person name="Park J."/>
            <person name="Yeom S.-I."/>
            <person name="Kim Y.-M."/>
            <person name="Seo E."/>
            <person name="Kim K.-T."/>
            <person name="Kim M.-S."/>
            <person name="Lee J.M."/>
            <person name="Cheong K."/>
            <person name="Shin H.-S."/>
            <person name="Kim S.-B."/>
            <person name="Han K."/>
            <person name="Lee J."/>
            <person name="Park M."/>
            <person name="Lee H.-A."/>
            <person name="Lee H.-Y."/>
            <person name="Lee Y."/>
            <person name="Oh S."/>
            <person name="Lee J.H."/>
            <person name="Choi E."/>
            <person name="Choi E."/>
            <person name="Lee S.E."/>
            <person name="Jeon J."/>
            <person name="Kim H."/>
            <person name="Choi G."/>
            <person name="Song H."/>
            <person name="Lee J."/>
            <person name="Lee S.-C."/>
            <person name="Kwon J.-K."/>
            <person name="Lee H.-Y."/>
            <person name="Koo N."/>
            <person name="Hong Y."/>
            <person name="Kim R.W."/>
            <person name="Kang W.-H."/>
            <person name="Huh J.H."/>
            <person name="Kang B.-C."/>
            <person name="Yang T.-J."/>
            <person name="Lee Y.-H."/>
            <person name="Bennetzen J.L."/>
            <person name="Choi D."/>
        </authorList>
    </citation>
    <scope>NUCLEOTIDE SEQUENCE [LARGE SCALE GENOMIC DNA]</scope>
    <source>
        <strain evidence="12">cv. PBC81</strain>
    </source>
</reference>
<dbReference type="CDD" id="cd00590">
    <property type="entry name" value="RRM_SF"/>
    <property type="match status" value="1"/>
</dbReference>
<dbReference type="EMBL" id="MLFT02000080">
    <property type="protein sequence ID" value="PHT29811.1"/>
    <property type="molecule type" value="Genomic_DNA"/>
</dbReference>
<dbReference type="STRING" id="33114.A0A2G2V9Z4"/>
<dbReference type="Proteomes" id="UP000224567">
    <property type="component" value="Unassembled WGS sequence"/>
</dbReference>
<comment type="catalytic activity">
    <reaction evidence="7 9">
        <text>RNA(n) + a ribonucleoside 5'-triphosphate = RNA(n+1) + diphosphate</text>
        <dbReference type="Rhea" id="RHEA:21248"/>
        <dbReference type="Rhea" id="RHEA-COMP:14527"/>
        <dbReference type="Rhea" id="RHEA-COMP:17342"/>
        <dbReference type="ChEBI" id="CHEBI:33019"/>
        <dbReference type="ChEBI" id="CHEBI:61557"/>
        <dbReference type="ChEBI" id="CHEBI:140395"/>
        <dbReference type="EC" id="2.7.7.48"/>
    </reaction>
</comment>
<protein>
    <recommendedName>
        <fullName evidence="9">RNA-dependent RNA polymerase</fullName>
        <ecNumber evidence="9">2.7.7.48</ecNumber>
    </recommendedName>
</protein>
<evidence type="ECO:0000256" key="4">
    <source>
        <dbReference type="ARBA" id="ARBA00022695"/>
    </source>
</evidence>
<keyword evidence="5 8" id="KW-0694">RNA-binding</keyword>
<dbReference type="AlphaFoldDB" id="A0A2G2V9Z4"/>
<dbReference type="Pfam" id="PF24823">
    <property type="entry name" value="PH_RDR2"/>
    <property type="match status" value="1"/>
</dbReference>
<dbReference type="Gene3D" id="3.30.70.330">
    <property type="match status" value="1"/>
</dbReference>
<dbReference type="PANTHER" id="PTHR23079">
    <property type="entry name" value="RNA-DEPENDENT RNA POLYMERASE"/>
    <property type="match status" value="1"/>
</dbReference>
<dbReference type="GO" id="GO:0031380">
    <property type="term" value="C:nuclear RNA-directed RNA polymerase complex"/>
    <property type="evidence" value="ECO:0007669"/>
    <property type="project" value="TreeGrafter"/>
</dbReference>
<dbReference type="GO" id="GO:0030422">
    <property type="term" value="P:siRNA processing"/>
    <property type="evidence" value="ECO:0007669"/>
    <property type="project" value="TreeGrafter"/>
</dbReference>
<dbReference type="Pfam" id="PF05183">
    <property type="entry name" value="RdRP"/>
    <property type="match status" value="1"/>
</dbReference>
<evidence type="ECO:0000313" key="11">
    <source>
        <dbReference type="EMBL" id="PHT29811.1"/>
    </source>
</evidence>
<dbReference type="GO" id="GO:0003968">
    <property type="term" value="F:RNA-directed RNA polymerase activity"/>
    <property type="evidence" value="ECO:0007669"/>
    <property type="project" value="UniProtKB-KW"/>
</dbReference>
<dbReference type="Pfam" id="PF26253">
    <property type="entry name" value="RdRP_head"/>
    <property type="match status" value="1"/>
</dbReference>
<name>A0A2G2V9Z4_CAPBA</name>
<keyword evidence="12" id="KW-1185">Reference proteome</keyword>
<evidence type="ECO:0000256" key="6">
    <source>
        <dbReference type="ARBA" id="ARBA00023158"/>
    </source>
</evidence>
<dbReference type="InterPro" id="IPR058752">
    <property type="entry name" value="RDRP_C_head"/>
</dbReference>
<dbReference type="EC" id="2.7.7.48" evidence="9"/>